<proteinExistence type="predicted"/>
<feature type="region of interest" description="Disordered" evidence="1">
    <location>
        <begin position="1"/>
        <end position="23"/>
    </location>
</feature>
<organism evidence="2 3">
    <name type="scientific">Schizopora paradoxa</name>
    <dbReference type="NCBI Taxonomy" id="27342"/>
    <lineage>
        <taxon>Eukaryota</taxon>
        <taxon>Fungi</taxon>
        <taxon>Dikarya</taxon>
        <taxon>Basidiomycota</taxon>
        <taxon>Agaricomycotina</taxon>
        <taxon>Agaricomycetes</taxon>
        <taxon>Hymenochaetales</taxon>
        <taxon>Schizoporaceae</taxon>
        <taxon>Schizopora</taxon>
    </lineage>
</organism>
<gene>
    <name evidence="2" type="ORF">SCHPADRAFT_1001782</name>
</gene>
<evidence type="ECO:0000313" key="3">
    <source>
        <dbReference type="Proteomes" id="UP000053477"/>
    </source>
</evidence>
<name>A0A0H2RCR1_9AGAM</name>
<sequence length="147" mass="16425">MKSSDNLEGRQVPEEARKERPLGCKRAEAVDRRAKRSFNSRAALVFPSDLRYVLMNSFLSSLLLFPPSHISLLIFSLQYFSAVRSPTCSAPLSRRVSVLASSPQDYLDLDDSTQILAPYRELTSNSKRGMSSTIFHLDVEVETPGGE</sequence>
<accession>A0A0H2RCR1</accession>
<dbReference type="AlphaFoldDB" id="A0A0H2RCR1"/>
<evidence type="ECO:0000313" key="2">
    <source>
        <dbReference type="EMBL" id="KLO07293.1"/>
    </source>
</evidence>
<dbReference type="EMBL" id="KQ086149">
    <property type="protein sequence ID" value="KLO07293.1"/>
    <property type="molecule type" value="Genomic_DNA"/>
</dbReference>
<keyword evidence="3" id="KW-1185">Reference proteome</keyword>
<reference evidence="2 3" key="1">
    <citation type="submission" date="2015-04" db="EMBL/GenBank/DDBJ databases">
        <title>Complete genome sequence of Schizopora paradoxa KUC8140, a cosmopolitan wood degrader in East Asia.</title>
        <authorList>
            <consortium name="DOE Joint Genome Institute"/>
            <person name="Min B."/>
            <person name="Park H."/>
            <person name="Jang Y."/>
            <person name="Kim J.-J."/>
            <person name="Kim K.H."/>
            <person name="Pangilinan J."/>
            <person name="Lipzen A."/>
            <person name="Riley R."/>
            <person name="Grigoriev I.V."/>
            <person name="Spatafora J.W."/>
            <person name="Choi I.-G."/>
        </authorList>
    </citation>
    <scope>NUCLEOTIDE SEQUENCE [LARGE SCALE GENOMIC DNA]</scope>
    <source>
        <strain evidence="2 3">KUC8140</strain>
    </source>
</reference>
<dbReference type="InParanoid" id="A0A0H2RCR1"/>
<evidence type="ECO:0000256" key="1">
    <source>
        <dbReference type="SAM" id="MobiDB-lite"/>
    </source>
</evidence>
<protein>
    <submittedName>
        <fullName evidence="2">Uncharacterized protein</fullName>
    </submittedName>
</protein>
<dbReference type="Proteomes" id="UP000053477">
    <property type="component" value="Unassembled WGS sequence"/>
</dbReference>